<dbReference type="AlphaFoldDB" id="A0A8J5NNH8"/>
<evidence type="ECO:0000313" key="2">
    <source>
        <dbReference type="EMBL" id="KAG7408218.1"/>
    </source>
</evidence>
<evidence type="ECO:0000256" key="1">
    <source>
        <dbReference type="SAM" id="MobiDB-lite"/>
    </source>
</evidence>
<feature type="compositionally biased region" description="Low complexity" evidence="1">
    <location>
        <begin position="106"/>
        <end position="118"/>
    </location>
</feature>
<dbReference type="Proteomes" id="UP000694050">
    <property type="component" value="Unassembled WGS sequence"/>
</dbReference>
<sequence>MRDFQTRPRQHQANSRTGSKGTEDQKFPAGVPPSDRYTNSKPKSKNADRPATKRGREQPTPPPPPPPRTESARQREKASFGSRTRGSRPPTDVRDEPPKSSKYRSPHSSSPYSSSPNPDASAQVPPPVPQRPRPTAKTDPPDTVNPHTMDKGNSPATTSTPPPRPREFPFQQPEQTTSPPHPVDLPKRSQQPAELKQSSGTIPMPPAAQDTNAKPASPEWESGNVETPNANEESFPTPPTAPQIPASIDGVQPSVSDSETYLKDFKNYLEKWNLFKNRIIGHYRKRKETITELQNSGSGDIQQYYDWLVQDDDVRGLFIAACEEHERQFRQFREFMMLCHRRFSTTEIEGLLASAV</sequence>
<organism evidence="2 3">
    <name type="scientific">Fusarium oxysporum f. sp. rapae</name>
    <dbReference type="NCBI Taxonomy" id="485398"/>
    <lineage>
        <taxon>Eukaryota</taxon>
        <taxon>Fungi</taxon>
        <taxon>Dikarya</taxon>
        <taxon>Ascomycota</taxon>
        <taxon>Pezizomycotina</taxon>
        <taxon>Sordariomycetes</taxon>
        <taxon>Hypocreomycetidae</taxon>
        <taxon>Hypocreales</taxon>
        <taxon>Nectriaceae</taxon>
        <taxon>Fusarium</taxon>
        <taxon>Fusarium oxysporum species complex</taxon>
    </lineage>
</organism>
<gene>
    <name evidence="2" type="ORF">Forpe1208_v011855</name>
</gene>
<reference evidence="2" key="1">
    <citation type="submission" date="2021-04" db="EMBL/GenBank/DDBJ databases">
        <title>First draft genome resource for Brassicaceae pathogens Fusarium oxysporum f. sp. raphani and Fusarium oxysporum f. sp. rapae.</title>
        <authorList>
            <person name="Asai S."/>
        </authorList>
    </citation>
    <scope>NUCLEOTIDE SEQUENCE</scope>
    <source>
        <strain evidence="2">Tf1208</strain>
    </source>
</reference>
<protein>
    <submittedName>
        <fullName evidence="2">Uncharacterized protein</fullName>
    </submittedName>
</protein>
<feature type="compositionally biased region" description="Polar residues" evidence="1">
    <location>
        <begin position="188"/>
        <end position="201"/>
    </location>
</feature>
<evidence type="ECO:0000313" key="3">
    <source>
        <dbReference type="Proteomes" id="UP000694050"/>
    </source>
</evidence>
<proteinExistence type="predicted"/>
<feature type="region of interest" description="Disordered" evidence="1">
    <location>
        <begin position="1"/>
        <end position="252"/>
    </location>
</feature>
<feature type="compositionally biased region" description="Polar residues" evidence="1">
    <location>
        <begin position="224"/>
        <end position="234"/>
    </location>
</feature>
<name>A0A8J5NNH8_FUSOX</name>
<comment type="caution">
    <text evidence="2">The sequence shown here is derived from an EMBL/GenBank/DDBJ whole genome shotgun (WGS) entry which is preliminary data.</text>
</comment>
<feature type="compositionally biased region" description="Pro residues" evidence="1">
    <location>
        <begin position="59"/>
        <end position="68"/>
    </location>
</feature>
<feature type="compositionally biased region" description="Polar residues" evidence="1">
    <location>
        <begin position="11"/>
        <end position="20"/>
    </location>
</feature>
<dbReference type="EMBL" id="JAELUQ010000009">
    <property type="protein sequence ID" value="KAG7408218.1"/>
    <property type="molecule type" value="Genomic_DNA"/>
</dbReference>
<feature type="compositionally biased region" description="Basic and acidic residues" evidence="1">
    <location>
        <begin position="45"/>
        <end position="57"/>
    </location>
</feature>
<accession>A0A8J5NNH8</accession>